<reference evidence="2" key="2">
    <citation type="submission" date="2020-02" db="EMBL/GenBank/DDBJ databases">
        <title>Identification and distribution of gene clusters putatively required for synthesis of sphingolipid metabolism inhibitors in phylogenetically diverse species of the filamentous fungus Fusarium.</title>
        <authorList>
            <person name="Kim H.-S."/>
            <person name="Busman M."/>
            <person name="Brown D.W."/>
            <person name="Divon H."/>
            <person name="Uhlig S."/>
            <person name="Proctor R.H."/>
        </authorList>
    </citation>
    <scope>NUCLEOTIDE SEQUENCE</scope>
    <source>
        <strain evidence="2">NRRL 25174</strain>
    </source>
</reference>
<feature type="compositionally biased region" description="Basic residues" evidence="1">
    <location>
        <begin position="193"/>
        <end position="215"/>
    </location>
</feature>
<reference evidence="2" key="1">
    <citation type="journal article" date="2017" name="Mycologia">
        <title>Fusarium algeriense, sp. nov., a novel toxigenic crown rot pathogen of durum wheat from Algeria is nested in the Fusarium burgessii species complex.</title>
        <authorList>
            <person name="Laraba I."/>
            <person name="Keddad A."/>
            <person name="Boureghda H."/>
            <person name="Abdallah N."/>
            <person name="Vaughan M.M."/>
            <person name="Proctor R.H."/>
            <person name="Busman M."/>
            <person name="O'Donnell K."/>
        </authorList>
    </citation>
    <scope>NUCLEOTIDE SEQUENCE</scope>
    <source>
        <strain evidence="2">NRRL 25174</strain>
    </source>
</reference>
<sequence>MTSGISGIDDWASRSHLWSTREQHFDRNSQEGTPGPRYVFNRPDVHWEAESLSFLSGWNCDQDGPCCTCDCDCQPAIENNAPSGGHSCIYQNNSGTFYDPNQQSHSAGQQPPSRFYTRSQVNTHPGCMREPRYMNEKQDVPSAEDMIYYSAKQQRHLKDAQRRLQDWMRLMPKLVDNDGSASSTHLHEDKKEKHQGHGRNKYKRGMSKRRPNGRD</sequence>
<feature type="region of interest" description="Disordered" evidence="1">
    <location>
        <begin position="175"/>
        <end position="215"/>
    </location>
</feature>
<accession>A0A9P5E4H6</accession>
<dbReference type="EMBL" id="PVQB02000045">
    <property type="protein sequence ID" value="KAF4344624.1"/>
    <property type="molecule type" value="Genomic_DNA"/>
</dbReference>
<proteinExistence type="predicted"/>
<dbReference type="Proteomes" id="UP000730481">
    <property type="component" value="Unassembled WGS sequence"/>
</dbReference>
<gene>
    <name evidence="2" type="ORF">FBEOM_1419</name>
</gene>
<keyword evidence="3" id="KW-1185">Reference proteome</keyword>
<evidence type="ECO:0000313" key="3">
    <source>
        <dbReference type="Proteomes" id="UP000730481"/>
    </source>
</evidence>
<name>A0A9P5E4H6_9HYPO</name>
<evidence type="ECO:0000313" key="2">
    <source>
        <dbReference type="EMBL" id="KAF4344624.1"/>
    </source>
</evidence>
<dbReference type="OrthoDB" id="5098157at2759"/>
<dbReference type="AlphaFoldDB" id="A0A9P5E4H6"/>
<organism evidence="2 3">
    <name type="scientific">Fusarium beomiforme</name>
    <dbReference type="NCBI Taxonomy" id="44412"/>
    <lineage>
        <taxon>Eukaryota</taxon>
        <taxon>Fungi</taxon>
        <taxon>Dikarya</taxon>
        <taxon>Ascomycota</taxon>
        <taxon>Pezizomycotina</taxon>
        <taxon>Sordariomycetes</taxon>
        <taxon>Hypocreomycetidae</taxon>
        <taxon>Hypocreales</taxon>
        <taxon>Nectriaceae</taxon>
        <taxon>Fusarium</taxon>
        <taxon>Fusarium burgessii species complex</taxon>
    </lineage>
</organism>
<comment type="caution">
    <text evidence="2">The sequence shown here is derived from an EMBL/GenBank/DDBJ whole genome shotgun (WGS) entry which is preliminary data.</text>
</comment>
<protein>
    <submittedName>
        <fullName evidence="2">Uncharacterized protein</fullName>
    </submittedName>
</protein>
<evidence type="ECO:0000256" key="1">
    <source>
        <dbReference type="SAM" id="MobiDB-lite"/>
    </source>
</evidence>